<organism evidence="3 4">
    <name type="scientific">Penicillium rubens (strain ATCC 28089 / DSM 1075 / NRRL 1951 / Wisconsin 54-1255)</name>
    <name type="common">Penicillium chrysogenum</name>
    <dbReference type="NCBI Taxonomy" id="500485"/>
    <lineage>
        <taxon>Eukaryota</taxon>
        <taxon>Fungi</taxon>
        <taxon>Dikarya</taxon>
        <taxon>Ascomycota</taxon>
        <taxon>Pezizomycotina</taxon>
        <taxon>Eurotiomycetes</taxon>
        <taxon>Eurotiomycetidae</taxon>
        <taxon>Eurotiales</taxon>
        <taxon>Aspergillaceae</taxon>
        <taxon>Penicillium</taxon>
        <taxon>Penicillium chrysogenum species complex</taxon>
    </lineage>
</organism>
<dbReference type="HOGENOM" id="CLU_1562597_0_0_1"/>
<accession>B6HTU4</accession>
<dbReference type="InterPro" id="IPR012337">
    <property type="entry name" value="RNaseH-like_sf"/>
</dbReference>
<dbReference type="SUPFAM" id="SSF53098">
    <property type="entry name" value="Ribonuclease H-like"/>
    <property type="match status" value="1"/>
</dbReference>
<feature type="domain" description="RNase H type-1" evidence="2">
    <location>
        <begin position="13"/>
        <end position="160"/>
    </location>
</feature>
<gene>
    <name evidence="3" type="ORF">Pc22g26400</name>
    <name evidence="3" type="ORF">PCH_Pc22g26400</name>
</gene>
<dbReference type="VEuPathDB" id="FungiDB:PCH_Pc22g26400"/>
<evidence type="ECO:0000313" key="4">
    <source>
        <dbReference type="Proteomes" id="UP000000724"/>
    </source>
</evidence>
<dbReference type="Pfam" id="PF00075">
    <property type="entry name" value="RNase_H"/>
    <property type="match status" value="1"/>
</dbReference>
<feature type="region of interest" description="Disordered" evidence="1">
    <location>
        <begin position="149"/>
        <end position="168"/>
    </location>
</feature>
<dbReference type="GO" id="GO:0003676">
    <property type="term" value="F:nucleic acid binding"/>
    <property type="evidence" value="ECO:0007669"/>
    <property type="project" value="InterPro"/>
</dbReference>
<reference evidence="3 4" key="1">
    <citation type="journal article" date="2008" name="Nat. Biotechnol.">
        <title>Genome sequencing and analysis of the filamentous fungus Penicillium chrysogenum.</title>
        <authorList>
            <person name="van den Berg M.A."/>
            <person name="Albang R."/>
            <person name="Albermann K."/>
            <person name="Badger J.H."/>
            <person name="Daran J.-M."/>
            <person name="Driessen A.J.M."/>
            <person name="Garcia-Estrada C."/>
            <person name="Fedorova N.D."/>
            <person name="Harris D.M."/>
            <person name="Heijne W.H.M."/>
            <person name="Joardar V.S."/>
            <person name="Kiel J.A.K.W."/>
            <person name="Kovalchuk A."/>
            <person name="Martin J.F."/>
            <person name="Nierman W.C."/>
            <person name="Nijland J.G."/>
            <person name="Pronk J.T."/>
            <person name="Roubos J.A."/>
            <person name="van der Klei I.J."/>
            <person name="van Peij N.N.M.E."/>
            <person name="Veenhuis M."/>
            <person name="von Doehren H."/>
            <person name="Wagner C."/>
            <person name="Wortman J.R."/>
            <person name="Bovenberg R.A.L."/>
        </authorList>
    </citation>
    <scope>NUCLEOTIDE SEQUENCE [LARGE SCALE GENOMIC DNA]</scope>
    <source>
        <strain evidence="4">ATCC 28089 / DSM 1075 / NRRL 1951 / Wisconsin 54-1255</strain>
    </source>
</reference>
<evidence type="ECO:0000313" key="3">
    <source>
        <dbReference type="EMBL" id="CAP99928.1"/>
    </source>
</evidence>
<keyword evidence="4" id="KW-1185">Reference proteome</keyword>
<dbReference type="Proteomes" id="UP000000724">
    <property type="component" value="Contig Pc00c22"/>
</dbReference>
<dbReference type="GO" id="GO:0004523">
    <property type="term" value="F:RNA-DNA hybrid ribonuclease activity"/>
    <property type="evidence" value="ECO:0007669"/>
    <property type="project" value="InterPro"/>
</dbReference>
<dbReference type="PROSITE" id="PS50879">
    <property type="entry name" value="RNASE_H_1"/>
    <property type="match status" value="1"/>
</dbReference>
<evidence type="ECO:0000256" key="1">
    <source>
        <dbReference type="SAM" id="MobiDB-lite"/>
    </source>
</evidence>
<dbReference type="OMA" id="CDEPGND"/>
<dbReference type="InterPro" id="IPR036397">
    <property type="entry name" value="RNaseH_sf"/>
</dbReference>
<dbReference type="AlphaFoldDB" id="B6HTU4"/>
<dbReference type="EMBL" id="AM920437">
    <property type="protein sequence ID" value="CAP99928.1"/>
    <property type="molecule type" value="Genomic_DNA"/>
</dbReference>
<name>B6HTU4_PENRW</name>
<evidence type="ECO:0000259" key="2">
    <source>
        <dbReference type="PROSITE" id="PS50879"/>
    </source>
</evidence>
<dbReference type="InterPro" id="IPR002156">
    <property type="entry name" value="RNaseH_domain"/>
</dbReference>
<dbReference type="OrthoDB" id="4365515at2759"/>
<dbReference type="BioCyc" id="PCHR:PC22G26400-MONOMER"/>
<dbReference type="STRING" id="500485.B6HTU4"/>
<dbReference type="eggNOG" id="ENOG502SATZ">
    <property type="taxonomic scope" value="Eukaryota"/>
</dbReference>
<proteinExistence type="predicted"/>
<dbReference type="CDD" id="cd09276">
    <property type="entry name" value="Rnase_HI_RT_non_LTR"/>
    <property type="match status" value="1"/>
</dbReference>
<sequence>RETAIERAETVGSTSTIVVYSDDSGCEGYLGAATVALDKDLQAVESKQIQVGPMDRWSVHVAELIGIFYAVSTVFKISHQWPSTEHNGTTTATILCDSKTALQAIENPGNKSGQRIIHAILQAAAKVQANGIALRLQWIPGHCDDPGNDAADRLAKDAATPSKTHPFR</sequence>
<protein>
    <submittedName>
        <fullName evidence="3">Pc22g26400 protein</fullName>
    </submittedName>
</protein>
<dbReference type="Gene3D" id="3.30.420.10">
    <property type="entry name" value="Ribonuclease H-like superfamily/Ribonuclease H"/>
    <property type="match status" value="1"/>
</dbReference>